<dbReference type="InterPro" id="IPR019167">
    <property type="entry name" value="PAT1_dom"/>
</dbReference>
<dbReference type="Proteomes" id="UP000292957">
    <property type="component" value="Unassembled WGS sequence"/>
</dbReference>
<evidence type="ECO:0000259" key="9">
    <source>
        <dbReference type="Pfam" id="PF09770"/>
    </source>
</evidence>
<keyword evidence="7" id="KW-0175">Coiled coil</keyword>
<feature type="region of interest" description="Disordered" evidence="8">
    <location>
        <begin position="365"/>
        <end position="388"/>
    </location>
</feature>
<keyword evidence="10" id="KW-0413">Isomerase</keyword>
<comment type="subcellular location">
    <subcellularLocation>
        <location evidence="2">Cytoplasm</location>
        <location evidence="2">P-body</location>
    </subcellularLocation>
    <subcellularLocation>
        <location evidence="1">Nucleus</location>
    </subcellularLocation>
</comment>
<feature type="compositionally biased region" description="Low complexity" evidence="8">
    <location>
        <begin position="608"/>
        <end position="623"/>
    </location>
</feature>
<feature type="compositionally biased region" description="Polar residues" evidence="8">
    <location>
        <begin position="242"/>
        <end position="252"/>
    </location>
</feature>
<feature type="region of interest" description="Disordered" evidence="8">
    <location>
        <begin position="192"/>
        <end position="212"/>
    </location>
</feature>
<evidence type="ECO:0000256" key="5">
    <source>
        <dbReference type="ARBA" id="ARBA00022884"/>
    </source>
</evidence>
<feature type="region of interest" description="Disordered" evidence="8">
    <location>
        <begin position="608"/>
        <end position="631"/>
    </location>
</feature>
<accession>A0A4Q9MRX3</accession>
<dbReference type="GO" id="GO:0000932">
    <property type="term" value="C:P-body"/>
    <property type="evidence" value="ECO:0007669"/>
    <property type="project" value="UniProtKB-SubCell"/>
</dbReference>
<dbReference type="GO" id="GO:0005634">
    <property type="term" value="C:nucleus"/>
    <property type="evidence" value="ECO:0007669"/>
    <property type="project" value="UniProtKB-SubCell"/>
</dbReference>
<evidence type="ECO:0000256" key="1">
    <source>
        <dbReference type="ARBA" id="ARBA00004123"/>
    </source>
</evidence>
<keyword evidence="4" id="KW-0963">Cytoplasm</keyword>
<feature type="domain" description="mRNA decay factor PAT1" evidence="9">
    <location>
        <begin position="271"/>
        <end position="981"/>
    </location>
</feature>
<dbReference type="PANTHER" id="PTHR21551:SF0">
    <property type="entry name" value="PROTEIN ASSOCIATED WITH TOPO II RELATED-1, ISOFORM A"/>
    <property type="match status" value="1"/>
</dbReference>
<evidence type="ECO:0000256" key="6">
    <source>
        <dbReference type="ARBA" id="ARBA00023242"/>
    </source>
</evidence>
<dbReference type="OrthoDB" id="74835at2759"/>
<reference evidence="10" key="1">
    <citation type="submission" date="2019-01" db="EMBL/GenBank/DDBJ databases">
        <title>Draft genome sequences of three monokaryotic isolates of the white-rot basidiomycete fungus Dichomitus squalens.</title>
        <authorList>
            <consortium name="DOE Joint Genome Institute"/>
            <person name="Lopez S.C."/>
            <person name="Andreopoulos B."/>
            <person name="Pangilinan J."/>
            <person name="Lipzen A."/>
            <person name="Riley R."/>
            <person name="Ahrendt S."/>
            <person name="Ng V."/>
            <person name="Barry K."/>
            <person name="Daum C."/>
            <person name="Grigoriev I.V."/>
            <person name="Hilden K.S."/>
            <person name="Makela M.R."/>
            <person name="de Vries R.P."/>
        </authorList>
    </citation>
    <scope>NUCLEOTIDE SEQUENCE [LARGE SCALE GENOMIC DNA]</scope>
    <source>
        <strain evidence="10">OM18370.1</strain>
    </source>
</reference>
<dbReference type="AlphaFoldDB" id="A0A4Q9MRX3"/>
<feature type="region of interest" description="Disordered" evidence="8">
    <location>
        <begin position="46"/>
        <end position="121"/>
    </location>
</feature>
<keyword evidence="6" id="KW-0539">Nucleus</keyword>
<sequence>MSFFGFEQSNDLENEKRKFLERGLSGANQEDVAVYTWGEESYDGLGEALQEGGDELNDETFGATGDIGKDFDFSGTALPEHEQPTPSHAAHLHAEPPQRQLSQTPQKAQTPSHVESSHSSQLDAIWGNKSPFSVLPRSNGSNRVHDNLATQPSKFASTVAQASPVNRPPSLNLGPDLHQGVHTLEEIEREMRAAAQAQHRQQQTQLAEQQAPQSQQQAQLQLQQQMLQQQHTIQVHGTHGLLQSPSRTQVQRPPTVGPAGAAAVGIQHAAATPPPRMHPHSQSPRFHQQQQQHQIHLLQLQQQQQQRQLLELQEQRERHERQQLLELQEQLKLEELERQQRQLRMQQQQMASANELLHNQLLQQRGISPSVSDRGRRGGVGRQSPAIMNPPIPIEVPFAQNMQYLPQNIQMQQRLLAEMAQAEFLSTMQGPGISERDAREARELQEMLRVEAMRKIMEAERMEEKRKRKLDKIAHMSRYNDLMTQSDKDFITRIQVSQLVTQDPYADDFYAQVYGAILRSRMGIATSEDRVLRFGSGGGVGLGLGQKIPAGRRQSALQRMEAQVERIVSNARLREKEKASLNSLQGALGRTSGRSYKAAPRQLLQVDASNASTSPTTSHATAAHISKQDVSVDGEGAAREAAKMGREALATATDGLVRKDPLTHRESLVILEQLYDLVLDIEQRRRDQPPPEEVEAFEEWTIQCESLIDQLFEKLKVSVPLETSNPHPFVSLITPIKGKKILPRVARLFDNTRMQILLTLIVACFSQLDVVQSAPRLDTLEETQEIKDLETQTQAFLSSVVQSILPVIGRAQMRLVTGLFGILLESNAVAIARTRPGIALLTLFLSRVEILRHAAQSGSDVEEPPTAEEMQSWQMMYNLLFDLLRPQLHLLFPSVRLSLLAGVSFTSIPNADVIDQPVWQFLSTLALHANEEQQQALVTGLREIVLENVASATKGYTDGEESRRLRLANVNIFLHALGLDASQINL</sequence>
<dbReference type="InterPro" id="IPR039900">
    <property type="entry name" value="Pat1-like"/>
</dbReference>
<evidence type="ECO:0000313" key="10">
    <source>
        <dbReference type="EMBL" id="TBU30630.1"/>
    </source>
</evidence>
<evidence type="ECO:0000256" key="7">
    <source>
        <dbReference type="SAM" id="Coils"/>
    </source>
</evidence>
<feature type="coiled-coil region" evidence="7">
    <location>
        <begin position="295"/>
        <end position="356"/>
    </location>
</feature>
<feature type="compositionally biased region" description="Low complexity" evidence="8">
    <location>
        <begin position="253"/>
        <end position="271"/>
    </location>
</feature>
<dbReference type="PANTHER" id="PTHR21551">
    <property type="entry name" value="TOPOISOMERASE II-ASSOCIATED PROTEIN PAT1"/>
    <property type="match status" value="1"/>
</dbReference>
<keyword evidence="5" id="KW-0694">RNA-binding</keyword>
<evidence type="ECO:0000256" key="4">
    <source>
        <dbReference type="ARBA" id="ARBA00022490"/>
    </source>
</evidence>
<evidence type="ECO:0000256" key="2">
    <source>
        <dbReference type="ARBA" id="ARBA00004201"/>
    </source>
</evidence>
<dbReference type="GO" id="GO:0033962">
    <property type="term" value="P:P-body assembly"/>
    <property type="evidence" value="ECO:0007669"/>
    <property type="project" value="TreeGrafter"/>
</dbReference>
<name>A0A4Q9MRX3_9APHY</name>
<proteinExistence type="inferred from homology"/>
<dbReference type="GO" id="GO:0003723">
    <property type="term" value="F:RNA binding"/>
    <property type="evidence" value="ECO:0007669"/>
    <property type="project" value="UniProtKB-KW"/>
</dbReference>
<gene>
    <name evidence="10" type="ORF">BD311DRAFT_718052</name>
</gene>
<dbReference type="Pfam" id="PF09770">
    <property type="entry name" value="PAT1"/>
    <property type="match status" value="1"/>
</dbReference>
<feature type="compositionally biased region" description="Polar residues" evidence="8">
    <location>
        <begin position="99"/>
        <end position="121"/>
    </location>
</feature>
<feature type="region of interest" description="Disordered" evidence="8">
    <location>
        <begin position="242"/>
        <end position="295"/>
    </location>
</feature>
<feature type="compositionally biased region" description="Low complexity" evidence="8">
    <location>
        <begin position="193"/>
        <end position="212"/>
    </location>
</feature>
<organism evidence="10">
    <name type="scientific">Dichomitus squalens</name>
    <dbReference type="NCBI Taxonomy" id="114155"/>
    <lineage>
        <taxon>Eukaryota</taxon>
        <taxon>Fungi</taxon>
        <taxon>Dikarya</taxon>
        <taxon>Basidiomycota</taxon>
        <taxon>Agaricomycotina</taxon>
        <taxon>Agaricomycetes</taxon>
        <taxon>Polyporales</taxon>
        <taxon>Polyporaceae</taxon>
        <taxon>Dichomitus</taxon>
    </lineage>
</organism>
<dbReference type="GO" id="GO:0000290">
    <property type="term" value="P:deadenylation-dependent decapping of nuclear-transcribed mRNA"/>
    <property type="evidence" value="ECO:0007669"/>
    <property type="project" value="InterPro"/>
</dbReference>
<evidence type="ECO:0000256" key="3">
    <source>
        <dbReference type="ARBA" id="ARBA00009138"/>
    </source>
</evidence>
<evidence type="ECO:0000256" key="8">
    <source>
        <dbReference type="SAM" id="MobiDB-lite"/>
    </source>
</evidence>
<comment type="similarity">
    <text evidence="3">Belongs to the PAT1 family.</text>
</comment>
<protein>
    <submittedName>
        <fullName evidence="10">Topoisomerase II-associated protein PAT1</fullName>
    </submittedName>
</protein>
<dbReference type="EMBL" id="ML143404">
    <property type="protein sequence ID" value="TBU30630.1"/>
    <property type="molecule type" value="Genomic_DNA"/>
</dbReference>
<dbReference type="GO" id="GO:0016853">
    <property type="term" value="F:isomerase activity"/>
    <property type="evidence" value="ECO:0007669"/>
    <property type="project" value="UniProtKB-KW"/>
</dbReference>